<dbReference type="EMBL" id="JAAZSR010000188">
    <property type="protein sequence ID" value="NKX51200.1"/>
    <property type="molecule type" value="Genomic_DNA"/>
</dbReference>
<sequence>DLASLTVMGDIEGATKVSCEILVDSESVSKNSGSGGFASASCTGTTASPN</sequence>
<protein>
    <submittedName>
        <fullName evidence="2">Uncharacterized protein</fullName>
    </submittedName>
</protein>
<name>A0ABX1JST6_9MICC</name>
<comment type="caution">
    <text evidence="2">The sequence shown here is derived from an EMBL/GenBank/DDBJ whole genome shotgun (WGS) entry which is preliminary data.</text>
</comment>
<organism evidence="2 3">
    <name type="scientific">Arthrobacter deserti</name>
    <dbReference type="NCBI Taxonomy" id="1742687"/>
    <lineage>
        <taxon>Bacteria</taxon>
        <taxon>Bacillati</taxon>
        <taxon>Actinomycetota</taxon>
        <taxon>Actinomycetes</taxon>
        <taxon>Micrococcales</taxon>
        <taxon>Micrococcaceae</taxon>
        <taxon>Arthrobacter</taxon>
    </lineage>
</organism>
<gene>
    <name evidence="2" type="ORF">HER39_11620</name>
</gene>
<proteinExistence type="predicted"/>
<feature type="non-terminal residue" evidence="2">
    <location>
        <position position="1"/>
    </location>
</feature>
<dbReference type="Proteomes" id="UP000523795">
    <property type="component" value="Unassembled WGS sequence"/>
</dbReference>
<evidence type="ECO:0000313" key="3">
    <source>
        <dbReference type="Proteomes" id="UP000523795"/>
    </source>
</evidence>
<dbReference type="Gene3D" id="2.60.40.2880">
    <property type="entry name" value="MmpS1-5, C-terminal soluble domain"/>
    <property type="match status" value="1"/>
</dbReference>
<reference evidence="2 3" key="1">
    <citation type="submission" date="2020-04" db="EMBL/GenBank/DDBJ databases">
        <authorList>
            <person name="Liu S."/>
        </authorList>
    </citation>
    <scope>NUCLEOTIDE SEQUENCE [LARGE SCALE GENOMIC DNA]</scope>
    <source>
        <strain evidence="2 3">CGMCC 1.15091</strain>
    </source>
</reference>
<feature type="region of interest" description="Disordered" evidence="1">
    <location>
        <begin position="27"/>
        <end position="50"/>
    </location>
</feature>
<feature type="compositionally biased region" description="Polar residues" evidence="1">
    <location>
        <begin position="40"/>
        <end position="50"/>
    </location>
</feature>
<accession>A0ABX1JST6</accession>
<dbReference type="InterPro" id="IPR038468">
    <property type="entry name" value="MmpS_C"/>
</dbReference>
<evidence type="ECO:0000256" key="1">
    <source>
        <dbReference type="SAM" id="MobiDB-lite"/>
    </source>
</evidence>
<evidence type="ECO:0000313" key="2">
    <source>
        <dbReference type="EMBL" id="NKX51200.1"/>
    </source>
</evidence>
<keyword evidence="3" id="KW-1185">Reference proteome</keyword>